<sequence length="108" mass="11756">QEEASATWMKSFTNMASNLRFRISGLERAQTHIKSSMSSLQEDTSSINSMMTEMYNAFRGQSSSSPSISVTPTFALTDTPANVNGENATCNATKEPLSHTEGEIDVNI</sequence>
<organism evidence="2">
    <name type="scientific">Tanacetum cinerariifolium</name>
    <name type="common">Dalmatian daisy</name>
    <name type="synonym">Chrysanthemum cinerariifolium</name>
    <dbReference type="NCBI Taxonomy" id="118510"/>
    <lineage>
        <taxon>Eukaryota</taxon>
        <taxon>Viridiplantae</taxon>
        <taxon>Streptophyta</taxon>
        <taxon>Embryophyta</taxon>
        <taxon>Tracheophyta</taxon>
        <taxon>Spermatophyta</taxon>
        <taxon>Magnoliopsida</taxon>
        <taxon>eudicotyledons</taxon>
        <taxon>Gunneridae</taxon>
        <taxon>Pentapetalae</taxon>
        <taxon>asterids</taxon>
        <taxon>campanulids</taxon>
        <taxon>Asterales</taxon>
        <taxon>Asteraceae</taxon>
        <taxon>Asteroideae</taxon>
        <taxon>Anthemideae</taxon>
        <taxon>Anthemidinae</taxon>
        <taxon>Tanacetum</taxon>
    </lineage>
</organism>
<reference evidence="2" key="1">
    <citation type="journal article" date="2019" name="Sci. Rep.">
        <title>Draft genome of Tanacetum cinerariifolium, the natural source of mosquito coil.</title>
        <authorList>
            <person name="Yamashiro T."/>
            <person name="Shiraishi A."/>
            <person name="Satake H."/>
            <person name="Nakayama K."/>
        </authorList>
    </citation>
    <scope>NUCLEOTIDE SEQUENCE</scope>
</reference>
<dbReference type="AlphaFoldDB" id="A0A699UPL5"/>
<evidence type="ECO:0000256" key="1">
    <source>
        <dbReference type="SAM" id="MobiDB-lite"/>
    </source>
</evidence>
<feature type="compositionally biased region" description="Polar residues" evidence="1">
    <location>
        <begin position="80"/>
        <end position="92"/>
    </location>
</feature>
<evidence type="ECO:0000313" key="2">
    <source>
        <dbReference type="EMBL" id="GFD23348.1"/>
    </source>
</evidence>
<dbReference type="EMBL" id="BKCJ011344103">
    <property type="protein sequence ID" value="GFD23348.1"/>
    <property type="molecule type" value="Genomic_DNA"/>
</dbReference>
<feature type="non-terminal residue" evidence="2">
    <location>
        <position position="1"/>
    </location>
</feature>
<accession>A0A699UPL5</accession>
<name>A0A699UPL5_TANCI</name>
<feature type="region of interest" description="Disordered" evidence="1">
    <location>
        <begin position="80"/>
        <end position="108"/>
    </location>
</feature>
<comment type="caution">
    <text evidence="2">The sequence shown here is derived from an EMBL/GenBank/DDBJ whole genome shotgun (WGS) entry which is preliminary data.</text>
</comment>
<proteinExistence type="predicted"/>
<protein>
    <submittedName>
        <fullName evidence="2">Uncharacterized protein</fullName>
    </submittedName>
</protein>
<gene>
    <name evidence="2" type="ORF">Tci_895317</name>
</gene>